<evidence type="ECO:0008006" key="4">
    <source>
        <dbReference type="Google" id="ProtNLM"/>
    </source>
</evidence>
<sequence>MKFRAILLAVALAACGQSGQTGPEAPSASDTPNAIDLGIDIGRAGAMLNSVESLTAERPGADPDATTEADLARRLRETVWEYNAQSSQLCAKGLFAEVSCGPAYAPVWLSEPANATPSLEDIQLRTIAVHEEVQRLWAAVCDDARSRVTDEQEKMSVCPME</sequence>
<protein>
    <recommendedName>
        <fullName evidence="4">Lipoprotein</fullName>
    </recommendedName>
</protein>
<reference evidence="3" key="1">
    <citation type="submission" date="2019-12" db="EMBL/GenBank/DDBJ databases">
        <title>Complete genome of Terracaulis silvestris 0127_4.</title>
        <authorList>
            <person name="Vieira S."/>
            <person name="Riedel T."/>
            <person name="Sproer C."/>
            <person name="Pascual J."/>
            <person name="Boedeker C."/>
            <person name="Overmann J."/>
        </authorList>
    </citation>
    <scope>NUCLEOTIDE SEQUENCE [LARGE SCALE GENOMIC DNA]</scope>
    <source>
        <strain evidence="3">0127_4</strain>
    </source>
</reference>
<dbReference type="Proteomes" id="UP000431269">
    <property type="component" value="Chromosome"/>
</dbReference>
<dbReference type="PROSITE" id="PS51257">
    <property type="entry name" value="PROKAR_LIPOPROTEIN"/>
    <property type="match status" value="1"/>
</dbReference>
<accession>A0A6I6MS55</accession>
<dbReference type="AlphaFoldDB" id="A0A6I6MS55"/>
<evidence type="ECO:0000313" key="2">
    <source>
        <dbReference type="EMBL" id="QGZ94502.1"/>
    </source>
</evidence>
<keyword evidence="3" id="KW-1185">Reference proteome</keyword>
<proteinExistence type="predicted"/>
<dbReference type="RefSeq" id="WP_158765436.1">
    <property type="nucleotide sequence ID" value="NZ_CP047045.1"/>
</dbReference>
<dbReference type="EMBL" id="CP047045">
    <property type="protein sequence ID" value="QGZ94502.1"/>
    <property type="molecule type" value="Genomic_DNA"/>
</dbReference>
<evidence type="ECO:0000313" key="3">
    <source>
        <dbReference type="Proteomes" id="UP000431269"/>
    </source>
</evidence>
<organism evidence="2 3">
    <name type="scientific">Terricaulis silvestris</name>
    <dbReference type="NCBI Taxonomy" id="2686094"/>
    <lineage>
        <taxon>Bacteria</taxon>
        <taxon>Pseudomonadati</taxon>
        <taxon>Pseudomonadota</taxon>
        <taxon>Alphaproteobacteria</taxon>
        <taxon>Caulobacterales</taxon>
        <taxon>Caulobacteraceae</taxon>
        <taxon>Terricaulis</taxon>
    </lineage>
</organism>
<feature type="signal peptide" evidence="1">
    <location>
        <begin position="1"/>
        <end position="19"/>
    </location>
</feature>
<name>A0A6I6MS55_9CAUL</name>
<evidence type="ECO:0000256" key="1">
    <source>
        <dbReference type="SAM" id="SignalP"/>
    </source>
</evidence>
<gene>
    <name evidence="2" type="ORF">DSM104635_01321</name>
</gene>
<keyword evidence="1" id="KW-0732">Signal</keyword>
<feature type="chain" id="PRO_5026007640" description="Lipoprotein" evidence="1">
    <location>
        <begin position="20"/>
        <end position="161"/>
    </location>
</feature>
<dbReference type="KEGG" id="tsv:DSM104635_01321"/>